<proteinExistence type="predicted"/>
<evidence type="ECO:0000313" key="1">
    <source>
        <dbReference type="EMBL" id="NHZ80726.1"/>
    </source>
</evidence>
<dbReference type="Proteomes" id="UP000621455">
    <property type="component" value="Unassembled WGS sequence"/>
</dbReference>
<name>A0ABX0NBU3_9BURK</name>
<organism evidence="1 2">
    <name type="scientific">Massilia frigida</name>
    <dbReference type="NCBI Taxonomy" id="2609281"/>
    <lineage>
        <taxon>Bacteria</taxon>
        <taxon>Pseudomonadati</taxon>
        <taxon>Pseudomonadota</taxon>
        <taxon>Betaproteobacteria</taxon>
        <taxon>Burkholderiales</taxon>
        <taxon>Oxalobacteraceae</taxon>
        <taxon>Telluria group</taxon>
        <taxon>Massilia</taxon>
    </lineage>
</organism>
<protein>
    <submittedName>
        <fullName evidence="1">Uncharacterized protein</fullName>
    </submittedName>
</protein>
<dbReference type="RefSeq" id="WP_167088035.1">
    <property type="nucleotide sequence ID" value="NZ_WHJG01000014.1"/>
</dbReference>
<keyword evidence="2" id="KW-1185">Reference proteome</keyword>
<comment type="caution">
    <text evidence="1">The sequence shown here is derived from an EMBL/GenBank/DDBJ whole genome shotgun (WGS) entry which is preliminary data.</text>
</comment>
<reference evidence="1 2" key="1">
    <citation type="submission" date="2019-10" db="EMBL/GenBank/DDBJ databases">
        <title>Taxonomy of Antarctic Massilia spp.: description of Massilia rubra sp. nov., Massilia aquatica sp. nov., Massilia mucilaginosa sp. nov., Massilia frigida sp. nov. isolated from streams, lakes and regoliths.</title>
        <authorList>
            <person name="Holochova P."/>
            <person name="Sedlacek I."/>
            <person name="Kralova S."/>
            <person name="Maslanova I."/>
            <person name="Busse H.-J."/>
            <person name="Stankova E."/>
            <person name="Vrbovska V."/>
            <person name="Kovarovic V."/>
            <person name="Bartak M."/>
            <person name="Svec P."/>
            <person name="Pantucek R."/>
        </authorList>
    </citation>
    <scope>NUCLEOTIDE SEQUENCE [LARGE SCALE GENOMIC DNA]</scope>
    <source>
        <strain evidence="1 2">CCM 8695</strain>
    </source>
</reference>
<dbReference type="EMBL" id="WHJG01000014">
    <property type="protein sequence ID" value="NHZ80726.1"/>
    <property type="molecule type" value="Genomic_DNA"/>
</dbReference>
<gene>
    <name evidence="1" type="ORF">F2P44_15800</name>
</gene>
<evidence type="ECO:0000313" key="2">
    <source>
        <dbReference type="Proteomes" id="UP000621455"/>
    </source>
</evidence>
<sequence>MFWSTDIGQGVVVFDDISFLPDAFDAAHHADYLKEDLLQIVFPDDLVLDVGWTPSFDEHGHFLLMLVSDSNWDEPVERAEFTDVVTLKARIAGIAGKLAHDV</sequence>
<accession>A0ABX0NBU3</accession>